<name>A0A292PLC6_9PEZI</name>
<organism evidence="2 3">
    <name type="scientific">Tuber aestivum</name>
    <name type="common">summer truffle</name>
    <dbReference type="NCBI Taxonomy" id="59557"/>
    <lineage>
        <taxon>Eukaryota</taxon>
        <taxon>Fungi</taxon>
        <taxon>Dikarya</taxon>
        <taxon>Ascomycota</taxon>
        <taxon>Pezizomycotina</taxon>
        <taxon>Pezizomycetes</taxon>
        <taxon>Pezizales</taxon>
        <taxon>Tuberaceae</taxon>
        <taxon>Tuber</taxon>
    </lineage>
</organism>
<dbReference type="Proteomes" id="UP001412239">
    <property type="component" value="Unassembled WGS sequence"/>
</dbReference>
<feature type="domain" description="ACB" evidence="1">
    <location>
        <begin position="9"/>
        <end position="84"/>
    </location>
</feature>
<evidence type="ECO:0000259" key="1">
    <source>
        <dbReference type="Pfam" id="PF00887"/>
    </source>
</evidence>
<dbReference type="InterPro" id="IPR014352">
    <property type="entry name" value="FERM/acyl-CoA-bd_prot_sf"/>
</dbReference>
<sequence length="117" mass="13087">MTQYKATPAFETARRNIDGLKDAPNPIASPDQHDQLLAYCLFKQTTKGDVTGSRPFFGAEAVKFDARALVRGTARQEADARYVNCAGYILEGMELSEENKDLLEKIRKLGTFSLLNW</sequence>
<evidence type="ECO:0000313" key="3">
    <source>
        <dbReference type="Proteomes" id="UP001412239"/>
    </source>
</evidence>
<dbReference type="AlphaFoldDB" id="A0A292PLC6"/>
<accession>A0A292PLC6</accession>
<dbReference type="InterPro" id="IPR000582">
    <property type="entry name" value="Acyl-CoA-binding_protein"/>
</dbReference>
<proteinExistence type="predicted"/>
<dbReference type="GO" id="GO:0000062">
    <property type="term" value="F:fatty-acyl-CoA binding"/>
    <property type="evidence" value="ECO:0007669"/>
    <property type="project" value="InterPro"/>
</dbReference>
<dbReference type="Pfam" id="PF00887">
    <property type="entry name" value="ACBP"/>
    <property type="match status" value="1"/>
</dbReference>
<dbReference type="EMBL" id="LN891223">
    <property type="protein sequence ID" value="CUS07290.1"/>
    <property type="molecule type" value="Genomic_DNA"/>
</dbReference>
<gene>
    <name evidence="2" type="ORF">GSTUAT00008625001</name>
</gene>
<reference evidence="2" key="1">
    <citation type="submission" date="2015-10" db="EMBL/GenBank/DDBJ databases">
        <authorList>
            <person name="Regsiter A."/>
            <person name="william w."/>
        </authorList>
    </citation>
    <scope>NUCLEOTIDE SEQUENCE</scope>
    <source>
        <strain evidence="2">Montdore</strain>
    </source>
</reference>
<dbReference type="InterPro" id="IPR035984">
    <property type="entry name" value="Acyl-CoA-binding_sf"/>
</dbReference>
<dbReference type="Gene3D" id="1.20.80.10">
    <property type="match status" value="1"/>
</dbReference>
<protein>
    <recommendedName>
        <fullName evidence="1">ACB domain-containing protein</fullName>
    </recommendedName>
</protein>
<dbReference type="SUPFAM" id="SSF47027">
    <property type="entry name" value="Acyl-CoA binding protein"/>
    <property type="match status" value="1"/>
</dbReference>
<evidence type="ECO:0000313" key="2">
    <source>
        <dbReference type="EMBL" id="CUS07290.1"/>
    </source>
</evidence>
<keyword evidence="3" id="KW-1185">Reference proteome</keyword>